<protein>
    <submittedName>
        <fullName evidence="1">Uncharacterized protein</fullName>
    </submittedName>
</protein>
<evidence type="ECO:0000313" key="1">
    <source>
        <dbReference type="EMBL" id="PSV00480.1"/>
    </source>
</evidence>
<comment type="caution">
    <text evidence="1">The sequence shown here is derived from an EMBL/GenBank/DDBJ whole genome shotgun (WGS) entry which is preliminary data.</text>
</comment>
<dbReference type="AlphaFoldDB" id="A0A2T3KLF2"/>
<sequence>MVRAIFIMKSNNLYKYEDILSALSTFKDATEDYKAALQESANHGASSWNKKPFFIKLFLTITNKKSATLKKAIYANLRKNSLDWSDEIVLVVYNRVAINILTPIERLNRDCYLTNEEAELIEMTRPYWLAKHEETSKNNN</sequence>
<proteinExistence type="predicted"/>
<dbReference type="EMBL" id="PYNF01000003">
    <property type="protein sequence ID" value="PSV00480.1"/>
    <property type="molecule type" value="Genomic_DNA"/>
</dbReference>
<name>A0A2T3KLF2_9GAMM</name>
<organism evidence="1 2">
    <name type="scientific">Photobacterium kishitanii</name>
    <dbReference type="NCBI Taxonomy" id="318456"/>
    <lineage>
        <taxon>Bacteria</taxon>
        <taxon>Pseudomonadati</taxon>
        <taxon>Pseudomonadota</taxon>
        <taxon>Gammaproteobacteria</taxon>
        <taxon>Vibrionales</taxon>
        <taxon>Vibrionaceae</taxon>
        <taxon>Photobacterium</taxon>
    </lineage>
</organism>
<accession>A0A2T3KLF2</accession>
<gene>
    <name evidence="1" type="ORF">C9J27_04930</name>
</gene>
<reference evidence="1 2" key="1">
    <citation type="submission" date="2018-01" db="EMBL/GenBank/DDBJ databases">
        <title>Whole genome sequencing of Histamine producing bacteria.</title>
        <authorList>
            <person name="Butler K."/>
        </authorList>
    </citation>
    <scope>NUCLEOTIDE SEQUENCE [LARGE SCALE GENOMIC DNA]</scope>
    <source>
        <strain evidence="1 2">FS-7.2</strain>
    </source>
</reference>
<dbReference type="Proteomes" id="UP000241426">
    <property type="component" value="Unassembled WGS sequence"/>
</dbReference>
<evidence type="ECO:0000313" key="2">
    <source>
        <dbReference type="Proteomes" id="UP000241426"/>
    </source>
</evidence>